<evidence type="ECO:0000313" key="3">
    <source>
        <dbReference type="Proteomes" id="UP000274601"/>
    </source>
</evidence>
<dbReference type="EMBL" id="RBWU01000004">
    <property type="protein sequence ID" value="RKS72986.1"/>
    <property type="molecule type" value="Genomic_DNA"/>
</dbReference>
<dbReference type="Proteomes" id="UP000274601">
    <property type="component" value="Unassembled WGS sequence"/>
</dbReference>
<name>A0A495QKA5_9ACTN</name>
<dbReference type="SUPFAM" id="SSF52091">
    <property type="entry name" value="SpoIIaa-like"/>
    <property type="match status" value="1"/>
</dbReference>
<comment type="caution">
    <text evidence="2">The sequence shown here is derived from an EMBL/GenBank/DDBJ whole genome shotgun (WGS) entry which is preliminary data.</text>
</comment>
<dbReference type="CDD" id="cd07043">
    <property type="entry name" value="STAS_anti-anti-sigma_factors"/>
    <property type="match status" value="1"/>
</dbReference>
<proteinExistence type="predicted"/>
<dbReference type="Pfam" id="PF01740">
    <property type="entry name" value="STAS"/>
    <property type="match status" value="1"/>
</dbReference>
<dbReference type="Gene3D" id="3.30.750.24">
    <property type="entry name" value="STAS domain"/>
    <property type="match status" value="1"/>
</dbReference>
<evidence type="ECO:0000259" key="1">
    <source>
        <dbReference type="PROSITE" id="PS50801"/>
    </source>
</evidence>
<gene>
    <name evidence="2" type="ORF">BZB76_3666</name>
</gene>
<reference evidence="2 3" key="1">
    <citation type="submission" date="2018-10" db="EMBL/GenBank/DDBJ databases">
        <title>Genomic Encyclopedia of Archaeal and Bacterial Type Strains, Phase II (KMG-II): from individual species to whole genera.</title>
        <authorList>
            <person name="Goeker M."/>
        </authorList>
    </citation>
    <scope>NUCLEOTIDE SEQUENCE [LARGE SCALE GENOMIC DNA]</scope>
    <source>
        <strain evidence="2 3">DSM 43383</strain>
    </source>
</reference>
<keyword evidence="3" id="KW-1185">Reference proteome</keyword>
<feature type="domain" description="STAS" evidence="1">
    <location>
        <begin position="35"/>
        <end position="135"/>
    </location>
</feature>
<dbReference type="InterPro" id="IPR036513">
    <property type="entry name" value="STAS_dom_sf"/>
</dbReference>
<dbReference type="AlphaFoldDB" id="A0A495QKA5"/>
<evidence type="ECO:0000313" key="2">
    <source>
        <dbReference type="EMBL" id="RKS72986.1"/>
    </source>
</evidence>
<protein>
    <submittedName>
        <fullName evidence="2">Anti-anti-sigma factor</fullName>
    </submittedName>
</protein>
<dbReference type="InterPro" id="IPR002645">
    <property type="entry name" value="STAS_dom"/>
</dbReference>
<dbReference type="PROSITE" id="PS50801">
    <property type="entry name" value="STAS"/>
    <property type="match status" value="1"/>
</dbReference>
<accession>A0A495QKA5</accession>
<sequence length="138" mass="14813">MRYPPIVIQVRDTILGRTMDLGVARVEITETCGTLSFPEEVDLSNGDAILDQAVRLLDSGTPALILDLTGCTFCDSNGLNVITRSQMRATELGVPMWVVLPSRGIVRQVSDVAGLQRRVAIAPDVATAREALAAAAHR</sequence>
<organism evidence="2 3">
    <name type="scientific">Actinomadura pelletieri DSM 43383</name>
    <dbReference type="NCBI Taxonomy" id="1120940"/>
    <lineage>
        <taxon>Bacteria</taxon>
        <taxon>Bacillati</taxon>
        <taxon>Actinomycetota</taxon>
        <taxon>Actinomycetes</taxon>
        <taxon>Streptosporangiales</taxon>
        <taxon>Thermomonosporaceae</taxon>
        <taxon>Actinomadura</taxon>
    </lineage>
</organism>